<name>A0AAW5E122_9BACI</name>
<keyword evidence="3" id="KW-1185">Reference proteome</keyword>
<evidence type="ECO:0000313" key="2">
    <source>
        <dbReference type="EMBL" id="MCH1624980.1"/>
    </source>
</evidence>
<dbReference type="RefSeq" id="WP_240253830.1">
    <property type="nucleotide sequence ID" value="NZ_JAKTTI010000006.1"/>
</dbReference>
<dbReference type="EMBL" id="JAKTTI010000006">
    <property type="protein sequence ID" value="MCH1624980.1"/>
    <property type="molecule type" value="Genomic_DNA"/>
</dbReference>
<feature type="transmembrane region" description="Helical" evidence="1">
    <location>
        <begin position="12"/>
        <end position="30"/>
    </location>
</feature>
<gene>
    <name evidence="2" type="ORF">MJG50_06540</name>
</gene>
<dbReference type="AlphaFoldDB" id="A0AAW5E122"/>
<keyword evidence="1" id="KW-0812">Transmembrane</keyword>
<evidence type="ECO:0008006" key="4">
    <source>
        <dbReference type="Google" id="ProtNLM"/>
    </source>
</evidence>
<comment type="caution">
    <text evidence="2">The sequence shown here is derived from an EMBL/GenBank/DDBJ whole genome shotgun (WGS) entry which is preliminary data.</text>
</comment>
<keyword evidence="1" id="KW-1133">Transmembrane helix</keyword>
<organism evidence="2 3">
    <name type="scientific">Fredinandcohnia quinoae</name>
    <dbReference type="NCBI Taxonomy" id="2918902"/>
    <lineage>
        <taxon>Bacteria</taxon>
        <taxon>Bacillati</taxon>
        <taxon>Bacillota</taxon>
        <taxon>Bacilli</taxon>
        <taxon>Bacillales</taxon>
        <taxon>Bacillaceae</taxon>
        <taxon>Fredinandcohnia</taxon>
    </lineage>
</organism>
<keyword evidence="1" id="KW-0472">Membrane</keyword>
<evidence type="ECO:0000256" key="1">
    <source>
        <dbReference type="SAM" id="Phobius"/>
    </source>
</evidence>
<reference evidence="2" key="1">
    <citation type="submission" date="2022-02" db="EMBL/GenBank/DDBJ databases">
        <title>Fredinandcohnia quinoae sp. nov. isolated from Chenopodium quinoa seeds.</title>
        <authorList>
            <person name="Saati-Santamaria Z."/>
            <person name="Flores-Felix J.D."/>
            <person name="Igual J.M."/>
            <person name="Velazquez E."/>
            <person name="Garcia-Fraile P."/>
            <person name="Martinez-Molina E."/>
        </authorList>
    </citation>
    <scope>NUCLEOTIDE SEQUENCE</scope>
    <source>
        <strain evidence="2">SECRCQ15</strain>
    </source>
</reference>
<proteinExistence type="predicted"/>
<accession>A0AAW5E122</accession>
<dbReference type="Proteomes" id="UP001431131">
    <property type="component" value="Unassembled WGS sequence"/>
</dbReference>
<protein>
    <recommendedName>
        <fullName evidence="4">ATP synthase F0 subunit 8</fullName>
    </recommendedName>
</protein>
<evidence type="ECO:0000313" key="3">
    <source>
        <dbReference type="Proteomes" id="UP001431131"/>
    </source>
</evidence>
<sequence>MDQIIEYVMGNSWMILILIGIISSVFSRFGKKESESTTPIPIPKPLRPFFEEEIEKPKEATKQLHEPNTTHVEEVTVIENTNNLYQKYLELQDKNSVENSQVREDTSQVISESLVSKRQTNKRISKNKVAEGIIWSEVLGPPRSKKPFQRRNNRI</sequence>